<name>A0A9P7VNQ1_9AGAR</name>
<keyword evidence="4 6" id="KW-0472">Membrane</keyword>
<feature type="transmembrane region" description="Helical" evidence="6">
    <location>
        <begin position="218"/>
        <end position="243"/>
    </location>
</feature>
<dbReference type="InterPro" id="IPR052337">
    <property type="entry name" value="SAT4-like"/>
</dbReference>
<accession>A0A9P7VNQ1</accession>
<dbReference type="GO" id="GO:0016020">
    <property type="term" value="C:membrane"/>
    <property type="evidence" value="ECO:0007669"/>
    <property type="project" value="UniProtKB-SubCell"/>
</dbReference>
<evidence type="ECO:0000259" key="7">
    <source>
        <dbReference type="Pfam" id="PF20684"/>
    </source>
</evidence>
<keyword evidence="2 6" id="KW-0812">Transmembrane</keyword>
<dbReference type="GeneID" id="66112393"/>
<sequence>MLDASNPLVILKITCAVCSTVAIATTVHRLFIRRGRYWADDAWALVSMFALFLQIAAVFMHLPNPTVLSRSTRIAAYYLMAVTFYIIIWTARLSILFSMIRVDPSETRRRRLFCIAALFILVLAILIAQLFWVCEPELGWRDTRSPQCTLNKQVAISQLVSDVIADLILILAPLKLLAGLEDKCLRLRLMVIFSTCIVTTIVSLVHAAYILTFGEAKVVISAIVEDCVSLIVCNIPVVVTAAIRIREESQHSAAQKGQLTRRQLTPTGKSRRYGLTT</sequence>
<evidence type="ECO:0000313" key="8">
    <source>
        <dbReference type="EMBL" id="KAG7443920.1"/>
    </source>
</evidence>
<dbReference type="PANTHER" id="PTHR33048">
    <property type="entry name" value="PTH11-LIKE INTEGRAL MEMBRANE PROTEIN (AFU_ORTHOLOGUE AFUA_5G11245)"/>
    <property type="match status" value="1"/>
</dbReference>
<evidence type="ECO:0000256" key="2">
    <source>
        <dbReference type="ARBA" id="ARBA00022692"/>
    </source>
</evidence>
<evidence type="ECO:0000256" key="1">
    <source>
        <dbReference type="ARBA" id="ARBA00004141"/>
    </source>
</evidence>
<evidence type="ECO:0000256" key="3">
    <source>
        <dbReference type="ARBA" id="ARBA00022989"/>
    </source>
</evidence>
<feature type="domain" description="Rhodopsin" evidence="7">
    <location>
        <begin position="27"/>
        <end position="238"/>
    </location>
</feature>
<dbReference type="EMBL" id="MU250542">
    <property type="protein sequence ID" value="KAG7443920.1"/>
    <property type="molecule type" value="Genomic_DNA"/>
</dbReference>
<organism evidence="8 9">
    <name type="scientific">Guyanagaster necrorhizus</name>
    <dbReference type="NCBI Taxonomy" id="856835"/>
    <lineage>
        <taxon>Eukaryota</taxon>
        <taxon>Fungi</taxon>
        <taxon>Dikarya</taxon>
        <taxon>Basidiomycota</taxon>
        <taxon>Agaricomycotina</taxon>
        <taxon>Agaricomycetes</taxon>
        <taxon>Agaricomycetidae</taxon>
        <taxon>Agaricales</taxon>
        <taxon>Marasmiineae</taxon>
        <taxon>Physalacriaceae</taxon>
        <taxon>Guyanagaster</taxon>
    </lineage>
</organism>
<evidence type="ECO:0000313" key="9">
    <source>
        <dbReference type="Proteomes" id="UP000812287"/>
    </source>
</evidence>
<evidence type="ECO:0000256" key="6">
    <source>
        <dbReference type="SAM" id="Phobius"/>
    </source>
</evidence>
<feature type="transmembrane region" description="Helical" evidence="6">
    <location>
        <begin position="6"/>
        <end position="31"/>
    </location>
</feature>
<keyword evidence="9" id="KW-1185">Reference proteome</keyword>
<feature type="transmembrane region" description="Helical" evidence="6">
    <location>
        <begin position="153"/>
        <end position="177"/>
    </location>
</feature>
<proteinExistence type="inferred from homology"/>
<dbReference type="Proteomes" id="UP000812287">
    <property type="component" value="Unassembled WGS sequence"/>
</dbReference>
<protein>
    <recommendedName>
        <fullName evidence="7">Rhodopsin domain-containing protein</fullName>
    </recommendedName>
</protein>
<dbReference type="Pfam" id="PF20684">
    <property type="entry name" value="Fung_rhodopsin"/>
    <property type="match status" value="1"/>
</dbReference>
<gene>
    <name evidence="8" type="ORF">BT62DRAFT_988070</name>
</gene>
<feature type="transmembrane region" description="Helical" evidence="6">
    <location>
        <begin position="43"/>
        <end position="62"/>
    </location>
</feature>
<dbReference type="OrthoDB" id="444631at2759"/>
<feature type="transmembrane region" description="Helical" evidence="6">
    <location>
        <begin position="112"/>
        <end position="133"/>
    </location>
</feature>
<dbReference type="InterPro" id="IPR049326">
    <property type="entry name" value="Rhodopsin_dom_fungi"/>
</dbReference>
<dbReference type="PANTHER" id="PTHR33048:SF19">
    <property type="entry name" value="MEMBRANE PROTEIN PTH11-LIKE, PUTATIVE (AFU_ORTHOLOGUE AFUA_1G14080)-RELATED"/>
    <property type="match status" value="1"/>
</dbReference>
<comment type="similarity">
    <text evidence="5">Belongs to the SAT4 family.</text>
</comment>
<comment type="subcellular location">
    <subcellularLocation>
        <location evidence="1">Membrane</location>
        <topology evidence="1">Multi-pass membrane protein</topology>
    </subcellularLocation>
</comment>
<evidence type="ECO:0000256" key="5">
    <source>
        <dbReference type="ARBA" id="ARBA00038359"/>
    </source>
</evidence>
<feature type="transmembrane region" description="Helical" evidence="6">
    <location>
        <begin position="74"/>
        <end position="100"/>
    </location>
</feature>
<keyword evidence="3 6" id="KW-1133">Transmembrane helix</keyword>
<dbReference type="RefSeq" id="XP_043037420.1">
    <property type="nucleotide sequence ID" value="XM_043190096.1"/>
</dbReference>
<evidence type="ECO:0000256" key="4">
    <source>
        <dbReference type="ARBA" id="ARBA00023136"/>
    </source>
</evidence>
<dbReference type="AlphaFoldDB" id="A0A9P7VNQ1"/>
<reference evidence="8" key="1">
    <citation type="submission" date="2020-11" db="EMBL/GenBank/DDBJ databases">
        <title>Adaptations for nitrogen fixation in a non-lichenized fungal sporocarp promotes dispersal by wood-feeding termites.</title>
        <authorList>
            <consortium name="DOE Joint Genome Institute"/>
            <person name="Koch R.A."/>
            <person name="Yoon G."/>
            <person name="Arayal U."/>
            <person name="Lail K."/>
            <person name="Amirebrahimi M."/>
            <person name="Labutti K."/>
            <person name="Lipzen A."/>
            <person name="Riley R."/>
            <person name="Barry K."/>
            <person name="Henrissat B."/>
            <person name="Grigoriev I.V."/>
            <person name="Herr J.R."/>
            <person name="Aime M.C."/>
        </authorList>
    </citation>
    <scope>NUCLEOTIDE SEQUENCE</scope>
    <source>
        <strain evidence="8">MCA 3950</strain>
    </source>
</reference>
<comment type="caution">
    <text evidence="8">The sequence shown here is derived from an EMBL/GenBank/DDBJ whole genome shotgun (WGS) entry which is preliminary data.</text>
</comment>
<feature type="transmembrane region" description="Helical" evidence="6">
    <location>
        <begin position="189"/>
        <end position="212"/>
    </location>
</feature>